<evidence type="ECO:0000313" key="2">
    <source>
        <dbReference type="Proteomes" id="UP001634394"/>
    </source>
</evidence>
<organism evidence="1 2">
    <name type="scientific">Sinanodonta woodiana</name>
    <name type="common">Chinese pond mussel</name>
    <name type="synonym">Anodonta woodiana</name>
    <dbReference type="NCBI Taxonomy" id="1069815"/>
    <lineage>
        <taxon>Eukaryota</taxon>
        <taxon>Metazoa</taxon>
        <taxon>Spiralia</taxon>
        <taxon>Lophotrochozoa</taxon>
        <taxon>Mollusca</taxon>
        <taxon>Bivalvia</taxon>
        <taxon>Autobranchia</taxon>
        <taxon>Heteroconchia</taxon>
        <taxon>Palaeoheterodonta</taxon>
        <taxon>Unionida</taxon>
        <taxon>Unionoidea</taxon>
        <taxon>Unionidae</taxon>
        <taxon>Unioninae</taxon>
        <taxon>Sinanodonta</taxon>
    </lineage>
</organism>
<accession>A0ABD3VL00</accession>
<dbReference type="Pfam" id="PF09772">
    <property type="entry name" value="Tmem26"/>
    <property type="match status" value="1"/>
</dbReference>
<keyword evidence="2" id="KW-1185">Reference proteome</keyword>
<protein>
    <submittedName>
        <fullName evidence="1">Uncharacterized protein</fullName>
    </submittedName>
</protein>
<dbReference type="EMBL" id="JBJQND010000011">
    <property type="protein sequence ID" value="KAL3862264.1"/>
    <property type="molecule type" value="Genomic_DNA"/>
</dbReference>
<sequence length="128" mass="14896">MIEYISSNHTPPLYYTDQYEDLSAPLGSVLGVKFEIRIPIEMTSDQWIRTLEQILLLILILGRWLLPKGKLTHDQLSQLLLVYIGTAADIVEFFEAFKEIQPGLHLDGILDHSLSRRQNTYWYDEDMD</sequence>
<dbReference type="PANTHER" id="PTHR22168">
    <property type="entry name" value="TMEM26 PROTEIN"/>
    <property type="match status" value="1"/>
</dbReference>
<dbReference type="AlphaFoldDB" id="A0ABD3VL00"/>
<dbReference type="PANTHER" id="PTHR22168:SF8">
    <property type="entry name" value="TRANSMEMBRANE PROTEIN 26"/>
    <property type="match status" value="1"/>
</dbReference>
<evidence type="ECO:0000313" key="1">
    <source>
        <dbReference type="EMBL" id="KAL3862264.1"/>
    </source>
</evidence>
<comment type="caution">
    <text evidence="1">The sequence shown here is derived from an EMBL/GenBank/DDBJ whole genome shotgun (WGS) entry which is preliminary data.</text>
</comment>
<dbReference type="InterPro" id="IPR019169">
    <property type="entry name" value="Transmembrane_26"/>
</dbReference>
<proteinExistence type="predicted"/>
<name>A0ABD3VL00_SINWO</name>
<gene>
    <name evidence="1" type="ORF">ACJMK2_008246</name>
</gene>
<reference evidence="1 2" key="1">
    <citation type="submission" date="2024-11" db="EMBL/GenBank/DDBJ databases">
        <title>Chromosome-level genome assembly of the freshwater bivalve Anodonta woodiana.</title>
        <authorList>
            <person name="Chen X."/>
        </authorList>
    </citation>
    <scope>NUCLEOTIDE SEQUENCE [LARGE SCALE GENOMIC DNA]</scope>
    <source>
        <strain evidence="1">MN2024</strain>
        <tissue evidence="1">Gills</tissue>
    </source>
</reference>
<dbReference type="Proteomes" id="UP001634394">
    <property type="component" value="Unassembled WGS sequence"/>
</dbReference>